<dbReference type="Pfam" id="PF22990">
    <property type="entry name" value="ABHD16_N"/>
    <property type="match status" value="1"/>
</dbReference>
<dbReference type="GO" id="GO:0006660">
    <property type="term" value="P:phosphatidylserine catabolic process"/>
    <property type="evidence" value="ECO:0007669"/>
    <property type="project" value="TreeGrafter"/>
</dbReference>
<protein>
    <submittedName>
        <fullName evidence="4">Uncharacterized protein</fullName>
    </submittedName>
</protein>
<evidence type="ECO:0000259" key="3">
    <source>
        <dbReference type="Pfam" id="PF22990"/>
    </source>
</evidence>
<dbReference type="InterPro" id="IPR029058">
    <property type="entry name" value="AB_hydrolase_fold"/>
</dbReference>
<dbReference type="GO" id="GO:0004620">
    <property type="term" value="F:phospholipase activity"/>
    <property type="evidence" value="ECO:0007669"/>
    <property type="project" value="TreeGrafter"/>
</dbReference>
<keyword evidence="1" id="KW-0812">Transmembrane</keyword>
<dbReference type="InterPro" id="IPR054518">
    <property type="entry name" value="ABHD16_N"/>
</dbReference>
<keyword evidence="1" id="KW-0472">Membrane</keyword>
<feature type="transmembrane region" description="Helical" evidence="1">
    <location>
        <begin position="142"/>
        <end position="163"/>
    </location>
</feature>
<evidence type="ECO:0000313" key="4">
    <source>
        <dbReference type="EMBL" id="EYB87203.1"/>
    </source>
</evidence>
<feature type="transmembrane region" description="Helical" evidence="1">
    <location>
        <begin position="72"/>
        <end position="90"/>
    </location>
</feature>
<organism evidence="4 5">
    <name type="scientific">Ancylostoma ceylanicum</name>
    <dbReference type="NCBI Taxonomy" id="53326"/>
    <lineage>
        <taxon>Eukaryota</taxon>
        <taxon>Metazoa</taxon>
        <taxon>Ecdysozoa</taxon>
        <taxon>Nematoda</taxon>
        <taxon>Chromadorea</taxon>
        <taxon>Rhabditida</taxon>
        <taxon>Rhabditina</taxon>
        <taxon>Rhabditomorpha</taxon>
        <taxon>Strongyloidea</taxon>
        <taxon>Ancylostomatidae</taxon>
        <taxon>Ancylostomatinae</taxon>
        <taxon>Ancylostoma</taxon>
    </lineage>
</organism>
<dbReference type="AlphaFoldDB" id="A0A016S969"/>
<dbReference type="SUPFAM" id="SSF53474">
    <property type="entry name" value="alpha/beta-Hydrolases"/>
    <property type="match status" value="1"/>
</dbReference>
<dbReference type="EMBL" id="JARK01001602">
    <property type="protein sequence ID" value="EYB87203.1"/>
    <property type="molecule type" value="Genomic_DNA"/>
</dbReference>
<keyword evidence="5" id="KW-1185">Reference proteome</keyword>
<reference evidence="5" key="1">
    <citation type="journal article" date="2015" name="Nat. Genet.">
        <title>The genome and transcriptome of the zoonotic hookworm Ancylostoma ceylanicum identify infection-specific gene families.</title>
        <authorList>
            <person name="Schwarz E.M."/>
            <person name="Hu Y."/>
            <person name="Antoshechkin I."/>
            <person name="Miller M.M."/>
            <person name="Sternberg P.W."/>
            <person name="Aroian R.V."/>
        </authorList>
    </citation>
    <scope>NUCLEOTIDE SEQUENCE</scope>
    <source>
        <strain evidence="5">HY135</strain>
    </source>
</reference>
<dbReference type="OrthoDB" id="6412627at2759"/>
<dbReference type="GO" id="GO:0047372">
    <property type="term" value="F:monoacylglycerol lipase activity"/>
    <property type="evidence" value="ECO:0007669"/>
    <property type="project" value="TreeGrafter"/>
</dbReference>
<dbReference type="PANTHER" id="PTHR12277:SF72">
    <property type="entry name" value="BAT5L PROTEIN"/>
    <property type="match status" value="1"/>
</dbReference>
<accession>A0A016S969</accession>
<proteinExistence type="predicted"/>
<dbReference type="InterPro" id="IPR000073">
    <property type="entry name" value="AB_hydrolase_1"/>
</dbReference>
<dbReference type="Pfam" id="PF00561">
    <property type="entry name" value="Abhydrolase_1"/>
    <property type="match status" value="1"/>
</dbReference>
<dbReference type="PANTHER" id="PTHR12277">
    <property type="entry name" value="ALPHA/BETA HYDROLASE DOMAIN-CONTAINING PROTEIN"/>
    <property type="match status" value="1"/>
</dbReference>
<evidence type="ECO:0000313" key="5">
    <source>
        <dbReference type="Proteomes" id="UP000024635"/>
    </source>
</evidence>
<feature type="transmembrane region" description="Helical" evidence="1">
    <location>
        <begin position="41"/>
        <end position="60"/>
    </location>
</feature>
<evidence type="ECO:0000259" key="2">
    <source>
        <dbReference type="Pfam" id="PF00561"/>
    </source>
</evidence>
<dbReference type="GO" id="GO:0012505">
    <property type="term" value="C:endomembrane system"/>
    <property type="evidence" value="ECO:0007669"/>
    <property type="project" value="TreeGrafter"/>
</dbReference>
<keyword evidence="1" id="KW-1133">Transmembrane helix</keyword>
<comment type="caution">
    <text evidence="4">The sequence shown here is derived from an EMBL/GenBank/DDBJ whole genome shotgun (WGS) entry which is preliminary data.</text>
</comment>
<evidence type="ECO:0000256" key="1">
    <source>
        <dbReference type="SAM" id="Phobius"/>
    </source>
</evidence>
<dbReference type="STRING" id="53326.A0A016S969"/>
<sequence length="565" mass="63648">MGRLQALLNGPRLYRIFGQPERTTNIVESIGNNSMSLARGLLYFSTSLAFSPIIIVFLYTRGALNIHTGMIFLKYASYLAVLAFGGRLVGRSMDNEYRHFLNIWMRARGSGKSEDNELLKRYDFDLDGVHADFHAVRNENLWYYRGVSAQGTPLLMCAAWYAVHAFGRHMLYPGSLALLNWLLSSNLITARNLMVSAKNGRRAWLRSTEGDLIDTMFIRGEEGTPEHRISTTERNIFKDRVRIVGVSIGKYYQKLQSFLQVLQAEIYERSDVNVFRFANFESINSVGIRLSRWAESAAPARVTYLHRTLVISCEGNAGYYEIGIANTPAQLGYSVLGWNQPGFGQSSGVPFPNNTLAAADAVMQYAQTVLGFREEDIVLFGWSIGGYPASWLAANYPKVKGVVLDATFDDVLPIAQARMPKILSDIVEYAIRTHFDLNIQAILAQYKGPLKLIRRLQEEILITDETGTEVQRRASNRANILLKRILQQRHPSLIADLDSQVDRWLAMGAQQRAMAGHAANDSEVAIRRARLYAACDHYLTDFDATHVQPLDPGYFNIPVPFRDLK</sequence>
<name>A0A016S969_9BILA</name>
<feature type="domain" description="AB hydrolase-1" evidence="2">
    <location>
        <begin position="310"/>
        <end position="466"/>
    </location>
</feature>
<dbReference type="Proteomes" id="UP000024635">
    <property type="component" value="Unassembled WGS sequence"/>
</dbReference>
<gene>
    <name evidence="4" type="primary">Acey_s0266.g684</name>
    <name evidence="4" type="synonym">Acey-F37A4.1</name>
    <name evidence="4" type="ORF">Y032_0266g684</name>
</gene>
<feature type="domain" description="Phosphatidylserine Lipase ABHD16 N-terminal" evidence="3">
    <location>
        <begin position="6"/>
        <end position="125"/>
    </location>
</feature>
<dbReference type="Gene3D" id="3.40.50.1820">
    <property type="entry name" value="alpha/beta hydrolase"/>
    <property type="match status" value="1"/>
</dbReference>
<dbReference type="GO" id="GO:0052651">
    <property type="term" value="P:monoacylglycerol catabolic process"/>
    <property type="evidence" value="ECO:0007669"/>
    <property type="project" value="TreeGrafter"/>
</dbReference>